<keyword evidence="1" id="KW-0812">Transmembrane</keyword>
<reference evidence="2 3" key="1">
    <citation type="journal article" date="2019" name="Gigascience">
        <title>Whole-genome sequence of the oriental lung fluke Paragonimus westermani.</title>
        <authorList>
            <person name="Oey H."/>
            <person name="Zakrzewski M."/>
            <person name="Narain K."/>
            <person name="Devi K.R."/>
            <person name="Agatsuma T."/>
            <person name="Nawaratna S."/>
            <person name="Gobert G.N."/>
            <person name="Jones M.K."/>
            <person name="Ragan M.A."/>
            <person name="McManus D.P."/>
            <person name="Krause L."/>
        </authorList>
    </citation>
    <scope>NUCLEOTIDE SEQUENCE [LARGE SCALE GENOMIC DNA]</scope>
    <source>
        <strain evidence="2 3">IND2009</strain>
    </source>
</reference>
<comment type="caution">
    <text evidence="2">The sequence shown here is derived from an EMBL/GenBank/DDBJ whole genome shotgun (WGS) entry which is preliminary data.</text>
</comment>
<name>A0A5J4N9A0_9TREM</name>
<feature type="transmembrane region" description="Helical" evidence="1">
    <location>
        <begin position="240"/>
        <end position="265"/>
    </location>
</feature>
<sequence>MIKYQTADKCDPILVIGAGVCRTGTKSLAVALEILYGQPCYHLNDAMHNHPDHIEQWLKLCNQWTSTSDNRINVSFVQSILQGHVAVAGPPAYLLYQQLMELYPEAKVILTVRQPASWLQSMQHTIFRLQTLFGSGIFNRFLEHIYVGPKFGALLERTIQLTYGGEVNTEIALLAAYESWIEQVTRSVPRERLLTFQVIDGWLPLCQFLDQPIPNTPFPHVNEREETQQLVDKIATTKTYIQISCVFLIVIISLVLLFLILYFAISRK</sequence>
<evidence type="ECO:0000313" key="2">
    <source>
        <dbReference type="EMBL" id="KAA3672161.1"/>
    </source>
</evidence>
<dbReference type="EMBL" id="QNGE01005268">
    <property type="protein sequence ID" value="KAA3672161.1"/>
    <property type="molecule type" value="Genomic_DNA"/>
</dbReference>
<keyword evidence="1" id="KW-1133">Transmembrane helix</keyword>
<proteinExistence type="predicted"/>
<keyword evidence="1" id="KW-0472">Membrane</keyword>
<evidence type="ECO:0000313" key="3">
    <source>
        <dbReference type="Proteomes" id="UP000324629"/>
    </source>
</evidence>
<dbReference type="SUPFAM" id="SSF52540">
    <property type="entry name" value="P-loop containing nucleoside triphosphate hydrolases"/>
    <property type="match status" value="1"/>
</dbReference>
<dbReference type="PANTHER" id="PTHR36978">
    <property type="entry name" value="P-LOOP CONTAINING NUCLEOTIDE TRIPHOSPHATE HYDROLASE"/>
    <property type="match status" value="1"/>
</dbReference>
<protein>
    <recommendedName>
        <fullName evidence="4">NAD dependent epimerase/dehydratase</fullName>
    </recommendedName>
</protein>
<dbReference type="InterPro" id="IPR027417">
    <property type="entry name" value="P-loop_NTPase"/>
</dbReference>
<gene>
    <name evidence="2" type="ORF">DEA37_0015275</name>
</gene>
<dbReference type="InterPro" id="IPR040632">
    <property type="entry name" value="Sulfotransfer_4"/>
</dbReference>
<evidence type="ECO:0008006" key="4">
    <source>
        <dbReference type="Google" id="ProtNLM"/>
    </source>
</evidence>
<dbReference type="AlphaFoldDB" id="A0A5J4N9A0"/>
<keyword evidence="3" id="KW-1185">Reference proteome</keyword>
<accession>A0A5J4N9A0</accession>
<dbReference type="Gene3D" id="3.40.50.300">
    <property type="entry name" value="P-loop containing nucleotide triphosphate hydrolases"/>
    <property type="match status" value="1"/>
</dbReference>
<evidence type="ECO:0000256" key="1">
    <source>
        <dbReference type="SAM" id="Phobius"/>
    </source>
</evidence>
<dbReference type="Pfam" id="PF17784">
    <property type="entry name" value="Sulfotransfer_4"/>
    <property type="match status" value="1"/>
</dbReference>
<dbReference type="PANTHER" id="PTHR36978:SF4">
    <property type="entry name" value="P-LOOP CONTAINING NUCLEOSIDE TRIPHOSPHATE HYDROLASE PROTEIN"/>
    <property type="match status" value="1"/>
</dbReference>
<organism evidence="2 3">
    <name type="scientific">Paragonimus westermani</name>
    <dbReference type="NCBI Taxonomy" id="34504"/>
    <lineage>
        <taxon>Eukaryota</taxon>
        <taxon>Metazoa</taxon>
        <taxon>Spiralia</taxon>
        <taxon>Lophotrochozoa</taxon>
        <taxon>Platyhelminthes</taxon>
        <taxon>Trematoda</taxon>
        <taxon>Digenea</taxon>
        <taxon>Plagiorchiida</taxon>
        <taxon>Troglotremata</taxon>
        <taxon>Troglotrematidae</taxon>
        <taxon>Paragonimus</taxon>
    </lineage>
</organism>
<dbReference type="Proteomes" id="UP000324629">
    <property type="component" value="Unassembled WGS sequence"/>
</dbReference>